<gene>
    <name evidence="1" type="ORF">LCGC14_0956500</name>
</gene>
<dbReference type="EMBL" id="LAZR01003435">
    <property type="protein sequence ID" value="KKN18358.1"/>
    <property type="molecule type" value="Genomic_DNA"/>
</dbReference>
<proteinExistence type="predicted"/>
<name>A0A0F9RM68_9ZZZZ</name>
<accession>A0A0F9RM68</accession>
<dbReference type="AlphaFoldDB" id="A0A0F9RM68"/>
<evidence type="ECO:0000313" key="1">
    <source>
        <dbReference type="EMBL" id="KKN18358.1"/>
    </source>
</evidence>
<organism evidence="1">
    <name type="scientific">marine sediment metagenome</name>
    <dbReference type="NCBI Taxonomy" id="412755"/>
    <lineage>
        <taxon>unclassified sequences</taxon>
        <taxon>metagenomes</taxon>
        <taxon>ecological metagenomes</taxon>
    </lineage>
</organism>
<sequence>MAVGTGWLILNFGGGATELRLRVESWEYDDDDTGATIIKYAGRGLYGYTLNIHGRMFKFTNVFVTSYSAWNALKQTLTTLEDTGTVINMKIQIDIDGNFELPDGTNGNIPIIIKSKKGMGKKYPGEAQVYMIKQLIVEQAGALS</sequence>
<protein>
    <submittedName>
        <fullName evidence="1">Uncharacterized protein</fullName>
    </submittedName>
</protein>
<comment type="caution">
    <text evidence="1">The sequence shown here is derived from an EMBL/GenBank/DDBJ whole genome shotgun (WGS) entry which is preliminary data.</text>
</comment>
<reference evidence="1" key="1">
    <citation type="journal article" date="2015" name="Nature">
        <title>Complex archaea that bridge the gap between prokaryotes and eukaryotes.</title>
        <authorList>
            <person name="Spang A."/>
            <person name="Saw J.H."/>
            <person name="Jorgensen S.L."/>
            <person name="Zaremba-Niedzwiedzka K."/>
            <person name="Martijn J."/>
            <person name="Lind A.E."/>
            <person name="van Eijk R."/>
            <person name="Schleper C."/>
            <person name="Guy L."/>
            <person name="Ettema T.J."/>
        </authorList>
    </citation>
    <scope>NUCLEOTIDE SEQUENCE</scope>
</reference>